<dbReference type="Proteomes" id="UP000799440">
    <property type="component" value="Unassembled WGS sequence"/>
</dbReference>
<feature type="transmembrane region" description="Helical" evidence="9">
    <location>
        <begin position="7"/>
        <end position="32"/>
    </location>
</feature>
<dbReference type="PANTHER" id="PTHR48022:SF7">
    <property type="entry name" value="MAJOR FACILITATOR SUPERFAMILY (MFS) PROFILE DOMAIN-CONTAINING PROTEIN-RELATED"/>
    <property type="match status" value="1"/>
</dbReference>
<organism evidence="11 12">
    <name type="scientific">Sporormia fimetaria CBS 119925</name>
    <dbReference type="NCBI Taxonomy" id="1340428"/>
    <lineage>
        <taxon>Eukaryota</taxon>
        <taxon>Fungi</taxon>
        <taxon>Dikarya</taxon>
        <taxon>Ascomycota</taxon>
        <taxon>Pezizomycotina</taxon>
        <taxon>Dothideomycetes</taxon>
        <taxon>Pleosporomycetidae</taxon>
        <taxon>Pleosporales</taxon>
        <taxon>Sporormiaceae</taxon>
        <taxon>Sporormia</taxon>
    </lineage>
</organism>
<dbReference type="SUPFAM" id="SSF103473">
    <property type="entry name" value="MFS general substrate transporter"/>
    <property type="match status" value="1"/>
</dbReference>
<keyword evidence="4 9" id="KW-0812">Transmembrane</keyword>
<dbReference type="FunFam" id="1.20.1250.20:FF:000026">
    <property type="entry name" value="MFS quinate transporter QutD"/>
    <property type="match status" value="1"/>
</dbReference>
<feature type="transmembrane region" description="Helical" evidence="9">
    <location>
        <begin position="422"/>
        <end position="441"/>
    </location>
</feature>
<keyword evidence="11" id="KW-0762">Sugar transport</keyword>
<keyword evidence="5 9" id="KW-1133">Transmembrane helix</keyword>
<evidence type="ECO:0000256" key="8">
    <source>
        <dbReference type="SAM" id="MobiDB-lite"/>
    </source>
</evidence>
<dbReference type="PROSITE" id="PS00217">
    <property type="entry name" value="SUGAR_TRANSPORT_2"/>
    <property type="match status" value="1"/>
</dbReference>
<dbReference type="PRINTS" id="PR00171">
    <property type="entry name" value="SUGRTRNSPORT"/>
</dbReference>
<evidence type="ECO:0000256" key="5">
    <source>
        <dbReference type="ARBA" id="ARBA00022989"/>
    </source>
</evidence>
<accession>A0A6A6V471</accession>
<keyword evidence="6 9" id="KW-0472">Membrane</keyword>
<dbReference type="GO" id="GO:0016020">
    <property type="term" value="C:membrane"/>
    <property type="evidence" value="ECO:0007669"/>
    <property type="project" value="UniProtKB-SubCell"/>
</dbReference>
<evidence type="ECO:0000259" key="10">
    <source>
        <dbReference type="PROSITE" id="PS50850"/>
    </source>
</evidence>
<feature type="transmembrane region" description="Helical" evidence="9">
    <location>
        <begin position="152"/>
        <end position="172"/>
    </location>
</feature>
<evidence type="ECO:0000313" key="11">
    <source>
        <dbReference type="EMBL" id="KAF2744676.1"/>
    </source>
</evidence>
<comment type="subcellular location">
    <subcellularLocation>
        <location evidence="1">Membrane</location>
        <topology evidence="1">Multi-pass membrane protein</topology>
    </subcellularLocation>
</comment>
<feature type="transmembrane region" description="Helical" evidence="9">
    <location>
        <begin position="386"/>
        <end position="410"/>
    </location>
</feature>
<dbReference type="PANTHER" id="PTHR48022">
    <property type="entry name" value="PLASTIDIC GLUCOSE TRANSPORTER 4"/>
    <property type="match status" value="1"/>
</dbReference>
<dbReference type="InterPro" id="IPR003663">
    <property type="entry name" value="Sugar/inositol_transpt"/>
</dbReference>
<dbReference type="NCBIfam" id="TIGR00879">
    <property type="entry name" value="SP"/>
    <property type="match status" value="1"/>
</dbReference>
<dbReference type="PROSITE" id="PS00216">
    <property type="entry name" value="SUGAR_TRANSPORT_1"/>
    <property type="match status" value="2"/>
</dbReference>
<gene>
    <name evidence="11" type="ORF">M011DRAFT_408153</name>
</gene>
<evidence type="ECO:0000256" key="6">
    <source>
        <dbReference type="ARBA" id="ARBA00023136"/>
    </source>
</evidence>
<dbReference type="InterPro" id="IPR005829">
    <property type="entry name" value="Sugar_transporter_CS"/>
</dbReference>
<dbReference type="CDD" id="cd17356">
    <property type="entry name" value="MFS_HXT"/>
    <property type="match status" value="1"/>
</dbReference>
<feature type="transmembrane region" description="Helical" evidence="9">
    <location>
        <begin position="313"/>
        <end position="330"/>
    </location>
</feature>
<protein>
    <submittedName>
        <fullName evidence="11">High affinity glucose transporter</fullName>
    </submittedName>
</protein>
<keyword evidence="12" id="KW-1185">Reference proteome</keyword>
<feature type="region of interest" description="Disordered" evidence="8">
    <location>
        <begin position="515"/>
        <end position="541"/>
    </location>
</feature>
<dbReference type="AlphaFoldDB" id="A0A6A6V471"/>
<feature type="transmembrane region" description="Helical" evidence="9">
    <location>
        <begin position="289"/>
        <end position="307"/>
    </location>
</feature>
<dbReference type="EMBL" id="MU006587">
    <property type="protein sequence ID" value="KAF2744676.1"/>
    <property type="molecule type" value="Genomic_DNA"/>
</dbReference>
<feature type="transmembrane region" description="Helical" evidence="9">
    <location>
        <begin position="67"/>
        <end position="85"/>
    </location>
</feature>
<feature type="transmembrane region" description="Helical" evidence="9">
    <location>
        <begin position="337"/>
        <end position="358"/>
    </location>
</feature>
<dbReference type="GO" id="GO:0005351">
    <property type="term" value="F:carbohydrate:proton symporter activity"/>
    <property type="evidence" value="ECO:0007669"/>
    <property type="project" value="TreeGrafter"/>
</dbReference>
<keyword evidence="3 7" id="KW-0813">Transport</keyword>
<dbReference type="InterPro" id="IPR020846">
    <property type="entry name" value="MFS_dom"/>
</dbReference>
<dbReference type="InterPro" id="IPR036259">
    <property type="entry name" value="MFS_trans_sf"/>
</dbReference>
<dbReference type="InterPro" id="IPR050360">
    <property type="entry name" value="MFS_Sugar_Transporters"/>
</dbReference>
<comment type="similarity">
    <text evidence="2 7">Belongs to the major facilitator superfamily. Sugar transporter (TC 2.A.1.1) family.</text>
</comment>
<dbReference type="PROSITE" id="PS50850">
    <property type="entry name" value="MFS"/>
    <property type="match status" value="1"/>
</dbReference>
<evidence type="ECO:0000256" key="9">
    <source>
        <dbReference type="SAM" id="Phobius"/>
    </source>
</evidence>
<feature type="transmembrane region" description="Helical" evidence="9">
    <location>
        <begin position="97"/>
        <end position="117"/>
    </location>
</feature>
<feature type="transmembrane region" description="Helical" evidence="9">
    <location>
        <begin position="123"/>
        <end position="140"/>
    </location>
</feature>
<dbReference type="OrthoDB" id="4142200at2759"/>
<reference evidence="11" key="1">
    <citation type="journal article" date="2020" name="Stud. Mycol.">
        <title>101 Dothideomycetes genomes: a test case for predicting lifestyles and emergence of pathogens.</title>
        <authorList>
            <person name="Haridas S."/>
            <person name="Albert R."/>
            <person name="Binder M."/>
            <person name="Bloem J."/>
            <person name="Labutti K."/>
            <person name="Salamov A."/>
            <person name="Andreopoulos B."/>
            <person name="Baker S."/>
            <person name="Barry K."/>
            <person name="Bills G."/>
            <person name="Bluhm B."/>
            <person name="Cannon C."/>
            <person name="Castanera R."/>
            <person name="Culley D."/>
            <person name="Daum C."/>
            <person name="Ezra D."/>
            <person name="Gonzalez J."/>
            <person name="Henrissat B."/>
            <person name="Kuo A."/>
            <person name="Liang C."/>
            <person name="Lipzen A."/>
            <person name="Lutzoni F."/>
            <person name="Magnuson J."/>
            <person name="Mondo S."/>
            <person name="Nolan M."/>
            <person name="Ohm R."/>
            <person name="Pangilinan J."/>
            <person name="Park H.-J."/>
            <person name="Ramirez L."/>
            <person name="Alfaro M."/>
            <person name="Sun H."/>
            <person name="Tritt A."/>
            <person name="Yoshinaga Y."/>
            <person name="Zwiers L.-H."/>
            <person name="Turgeon B."/>
            <person name="Goodwin S."/>
            <person name="Spatafora J."/>
            <person name="Crous P."/>
            <person name="Grigoriev I."/>
        </authorList>
    </citation>
    <scope>NUCLEOTIDE SEQUENCE</scope>
    <source>
        <strain evidence="11">CBS 119925</strain>
    </source>
</reference>
<dbReference type="Pfam" id="PF00083">
    <property type="entry name" value="Sugar_tr"/>
    <property type="match status" value="1"/>
</dbReference>
<name>A0A6A6V471_9PLEO</name>
<evidence type="ECO:0000256" key="4">
    <source>
        <dbReference type="ARBA" id="ARBA00022692"/>
    </source>
</evidence>
<dbReference type="Gene3D" id="1.20.1250.20">
    <property type="entry name" value="MFS general substrate transporter like domains"/>
    <property type="match status" value="1"/>
</dbReference>
<sequence>MYQIGNIYVITAIAVIGGALFGFDISSMSAIIGTQQYRCYFNQGPSGPGFDGSENCSGPKADVQGGITASMPGGSFLGAIISGWLSDKLGRRRAIQVGCIAWCIGSIITCAAQNIAMLIVGRFINGFAVGICSAQVPVYVTELAPPAKRGRVVGAQQWAITWGILIMYYISYGCSFMSGPKAFRAPWGLQMIPAVMLYVGLIFLPESPRWLAAHDKWEEAHAVLTNVHGKGDPNVPLVQLEFAEIKQQVEFERANADVTFKELLKPNMLNRLHIGVFTQVWSQLTGMNVMMYYITYVFAMAGLSGNINLVSSSISYVINVLMTVFALVFIDKVGRRPLFVIGALFMATWMFANAGLMASYGSPAPPGGIDGIAEQSWLITGAPSRAVIACTYLFVASYAPTWGPVSWIYPPEIFPLRVRGKAVAITTSSNWIFNFALAYFVPPAFVNIQWRVYIIFGVFCFAMAVHTFLCFPETSGKTLEEIETMFTSGAWFPAWKTHKASESDVAHRIARENAADDKEAAWGSQHSNESPVVDEPAPKVQ</sequence>
<evidence type="ECO:0000256" key="1">
    <source>
        <dbReference type="ARBA" id="ARBA00004141"/>
    </source>
</evidence>
<evidence type="ECO:0000256" key="3">
    <source>
        <dbReference type="ARBA" id="ARBA00022448"/>
    </source>
</evidence>
<evidence type="ECO:0000256" key="2">
    <source>
        <dbReference type="ARBA" id="ARBA00010992"/>
    </source>
</evidence>
<feature type="transmembrane region" description="Helical" evidence="9">
    <location>
        <begin position="453"/>
        <end position="471"/>
    </location>
</feature>
<feature type="transmembrane region" description="Helical" evidence="9">
    <location>
        <begin position="184"/>
        <end position="204"/>
    </location>
</feature>
<evidence type="ECO:0000256" key="7">
    <source>
        <dbReference type="RuleBase" id="RU003346"/>
    </source>
</evidence>
<feature type="domain" description="Major facilitator superfamily (MFS) profile" evidence="10">
    <location>
        <begin position="10"/>
        <end position="475"/>
    </location>
</feature>
<proteinExistence type="inferred from homology"/>
<dbReference type="InterPro" id="IPR005828">
    <property type="entry name" value="MFS_sugar_transport-like"/>
</dbReference>
<evidence type="ECO:0000313" key="12">
    <source>
        <dbReference type="Proteomes" id="UP000799440"/>
    </source>
</evidence>